<evidence type="ECO:0000313" key="4">
    <source>
        <dbReference type="Proteomes" id="UP000184048"/>
    </source>
</evidence>
<dbReference type="AlphaFoldDB" id="A0A1M5BSZ3"/>
<dbReference type="PANTHER" id="PTHR36440">
    <property type="entry name" value="PUTATIVE (AFU_ORTHOLOGUE AFUA_8G07350)-RELATED"/>
    <property type="match status" value="1"/>
</dbReference>
<feature type="chain" id="PRO_5012070145" evidence="1">
    <location>
        <begin position="26"/>
        <end position="187"/>
    </location>
</feature>
<dbReference type="InterPro" id="IPR013096">
    <property type="entry name" value="Cupin_2"/>
</dbReference>
<dbReference type="Gene3D" id="2.60.120.10">
    <property type="entry name" value="Jelly Rolls"/>
    <property type="match status" value="1"/>
</dbReference>
<name>A0A1M5BSZ3_9BACT</name>
<feature type="signal peptide" evidence="1">
    <location>
        <begin position="1"/>
        <end position="25"/>
    </location>
</feature>
<keyword evidence="1" id="KW-0732">Signal</keyword>
<keyword evidence="4" id="KW-1185">Reference proteome</keyword>
<evidence type="ECO:0000313" key="3">
    <source>
        <dbReference type="EMBL" id="SHF45694.1"/>
    </source>
</evidence>
<feature type="domain" description="Cupin type-2" evidence="2">
    <location>
        <begin position="79"/>
        <end position="134"/>
    </location>
</feature>
<dbReference type="InterPro" id="IPR014710">
    <property type="entry name" value="RmlC-like_jellyroll"/>
</dbReference>
<reference evidence="3 4" key="1">
    <citation type="submission" date="2016-11" db="EMBL/GenBank/DDBJ databases">
        <authorList>
            <person name="Jaros S."/>
            <person name="Januszkiewicz K."/>
            <person name="Wedrychowicz H."/>
        </authorList>
    </citation>
    <scope>NUCLEOTIDE SEQUENCE [LARGE SCALE GENOMIC DNA]</scope>
    <source>
        <strain evidence="3 4">DSM 18119</strain>
    </source>
</reference>
<evidence type="ECO:0000259" key="2">
    <source>
        <dbReference type="Pfam" id="PF07883"/>
    </source>
</evidence>
<dbReference type="RefSeq" id="WP_072835837.1">
    <property type="nucleotide sequence ID" value="NZ_FQUU01000011.1"/>
</dbReference>
<dbReference type="SUPFAM" id="SSF51182">
    <property type="entry name" value="RmlC-like cupins"/>
    <property type="match status" value="1"/>
</dbReference>
<dbReference type="Pfam" id="PF07883">
    <property type="entry name" value="Cupin_2"/>
    <property type="match status" value="1"/>
</dbReference>
<protein>
    <submittedName>
        <fullName evidence="3">Cupin domain protein</fullName>
    </submittedName>
</protein>
<dbReference type="EMBL" id="FQUU01000011">
    <property type="protein sequence ID" value="SHF45694.1"/>
    <property type="molecule type" value="Genomic_DNA"/>
</dbReference>
<dbReference type="InterPro" id="IPR011051">
    <property type="entry name" value="RmlC_Cupin_sf"/>
</dbReference>
<accession>A0A1M5BSZ3</accession>
<dbReference type="Proteomes" id="UP000184048">
    <property type="component" value="Unassembled WGS sequence"/>
</dbReference>
<proteinExistence type="predicted"/>
<dbReference type="OrthoDB" id="1423961at2"/>
<organism evidence="3 4">
    <name type="scientific">Flavisolibacter ginsengisoli DSM 18119</name>
    <dbReference type="NCBI Taxonomy" id="1121884"/>
    <lineage>
        <taxon>Bacteria</taxon>
        <taxon>Pseudomonadati</taxon>
        <taxon>Bacteroidota</taxon>
        <taxon>Chitinophagia</taxon>
        <taxon>Chitinophagales</taxon>
        <taxon>Chitinophagaceae</taxon>
        <taxon>Flavisolibacter</taxon>
    </lineage>
</organism>
<gene>
    <name evidence="3" type="ORF">SAMN02745131_02668</name>
</gene>
<dbReference type="PANTHER" id="PTHR36440:SF1">
    <property type="entry name" value="PUTATIVE (AFU_ORTHOLOGUE AFUA_8G07350)-RELATED"/>
    <property type="match status" value="1"/>
</dbReference>
<dbReference type="InterPro" id="IPR053146">
    <property type="entry name" value="QDO-like"/>
</dbReference>
<evidence type="ECO:0000256" key="1">
    <source>
        <dbReference type="SAM" id="SignalP"/>
    </source>
</evidence>
<sequence length="187" mass="20828">MPTRKAFLNTLGVMTGMSIVPNAFANIKNEAAQLIPMLASRTKENSYWYIGHFMSVLLSSKETAGEYALLRATERRGLEPPPHTHTKEDEAFLILDGEVVYTVGHQSFQAKQGDVMFLPKNIQHSFKIQSEKLETLILLTPGGLENYFIEMSKPAEELQLPPLPQGPPDIQKLVATASKYGVVFPKL</sequence>